<dbReference type="EMBL" id="WAIE01000001">
    <property type="protein sequence ID" value="KAB1443486.1"/>
    <property type="molecule type" value="Genomic_DNA"/>
</dbReference>
<dbReference type="PANTHER" id="PTHR10884:SF14">
    <property type="entry name" value="NADH DEHYDROGENASE [UBIQUINONE] IRON-SULFUR PROTEIN 3, MITOCHONDRIAL"/>
    <property type="match status" value="1"/>
</dbReference>
<name>A0A6N6N637_9BACT</name>
<dbReference type="Proteomes" id="UP000438699">
    <property type="component" value="Unassembled WGS sequence"/>
</dbReference>
<sequence length="170" mass="19280">MTVFEHFNTLCVAKGDRAATGIDWNVFLDPDRVVDAAEQLKHLDFHLESVHAIDAAEGMLVNYLFDHFEKRERVCLRVLLDHTDAEVDSIAGVFQGAEWHERETYDFHGIMFRGNPNMVNLLLPAESDIHPLVKAAKKRFTLVELLNCGEIVSRADGFDLLDEKTEEAAQ</sequence>
<accession>A0A6N6N637</accession>
<dbReference type="SUPFAM" id="SSF143243">
    <property type="entry name" value="Nqo5-like"/>
    <property type="match status" value="1"/>
</dbReference>
<gene>
    <name evidence="3" type="ORF">F8A88_04355</name>
</gene>
<proteinExistence type="inferred from homology"/>
<reference evidence="3 4" key="1">
    <citation type="journal article" date="2017" name="Int. J. Syst. Evol. Microbiol.">
        <title>Desulfovibrio senegalensis sp. nov., a mesophilic sulfate reducer isolated from marine sediment.</title>
        <authorList>
            <person name="Thioye A."/>
            <person name="Gam Z.B.A."/>
            <person name="Mbengue M."/>
            <person name="Cayol J.L."/>
            <person name="Joseph-Bartoli M."/>
            <person name="Toure-Kane C."/>
            <person name="Labat M."/>
        </authorList>
    </citation>
    <scope>NUCLEOTIDE SEQUENCE [LARGE SCALE GENOMIC DNA]</scope>
    <source>
        <strain evidence="3 4">DSM 101509</strain>
    </source>
</reference>
<comment type="similarity">
    <text evidence="1">Belongs to the complex I 30 kDa subunit family.</text>
</comment>
<organism evidence="3 4">
    <name type="scientific">Pseudodesulfovibrio senegalensis</name>
    <dbReference type="NCBI Taxonomy" id="1721087"/>
    <lineage>
        <taxon>Bacteria</taxon>
        <taxon>Pseudomonadati</taxon>
        <taxon>Thermodesulfobacteriota</taxon>
        <taxon>Desulfovibrionia</taxon>
        <taxon>Desulfovibrionales</taxon>
        <taxon>Desulfovibrionaceae</taxon>
    </lineage>
</organism>
<feature type="domain" description="NADH:ubiquinone oxidoreductase 30kDa subunit" evidence="2">
    <location>
        <begin position="28"/>
        <end position="136"/>
    </location>
</feature>
<comment type="caution">
    <text evidence="3">The sequence shown here is derived from an EMBL/GenBank/DDBJ whole genome shotgun (WGS) entry which is preliminary data.</text>
</comment>
<evidence type="ECO:0000313" key="3">
    <source>
        <dbReference type="EMBL" id="KAB1443486.1"/>
    </source>
</evidence>
<dbReference type="Gene3D" id="3.30.460.80">
    <property type="entry name" value="NADH:ubiquinone oxidoreductase, 30kDa subunit"/>
    <property type="match status" value="1"/>
</dbReference>
<dbReference type="OrthoDB" id="9803286at2"/>
<dbReference type="GO" id="GO:0008137">
    <property type="term" value="F:NADH dehydrogenase (ubiquinone) activity"/>
    <property type="evidence" value="ECO:0007669"/>
    <property type="project" value="InterPro"/>
</dbReference>
<keyword evidence="4" id="KW-1185">Reference proteome</keyword>
<protein>
    <submittedName>
        <fullName evidence="3">NADH-quinone oxidoreductase subunit C</fullName>
    </submittedName>
</protein>
<dbReference type="InterPro" id="IPR037232">
    <property type="entry name" value="NADH_quin_OxRdtase_su_C/D-like"/>
</dbReference>
<dbReference type="RefSeq" id="WP_151149858.1">
    <property type="nucleotide sequence ID" value="NZ_WAIE01000001.1"/>
</dbReference>
<dbReference type="InterPro" id="IPR001268">
    <property type="entry name" value="NADH_UbQ_OxRdtase_30kDa_su"/>
</dbReference>
<dbReference type="PANTHER" id="PTHR10884">
    <property type="entry name" value="NADH DEHYDROGENASE UBIQUINONE IRON-SULFUR PROTEIN 3"/>
    <property type="match status" value="1"/>
</dbReference>
<dbReference type="Pfam" id="PF00329">
    <property type="entry name" value="Complex1_30kDa"/>
    <property type="match status" value="1"/>
</dbReference>
<evidence type="ECO:0000259" key="2">
    <source>
        <dbReference type="Pfam" id="PF00329"/>
    </source>
</evidence>
<dbReference type="AlphaFoldDB" id="A0A6N6N637"/>
<evidence type="ECO:0000256" key="1">
    <source>
        <dbReference type="ARBA" id="ARBA00007569"/>
    </source>
</evidence>
<evidence type="ECO:0000313" key="4">
    <source>
        <dbReference type="Proteomes" id="UP000438699"/>
    </source>
</evidence>